<evidence type="ECO:0000256" key="1">
    <source>
        <dbReference type="ARBA" id="ARBA00006930"/>
    </source>
</evidence>
<dbReference type="PANTHER" id="PTHR32114:SF2">
    <property type="entry name" value="ABC TRANSPORTER ABCH.3"/>
    <property type="match status" value="1"/>
</dbReference>
<proteinExistence type="inferred from homology"/>
<comment type="subunit">
    <text evidence="2">Heterodimer of SbcC and SbcD.</text>
</comment>
<protein>
    <recommendedName>
        <fullName evidence="3">Nuclease SbcCD subunit C</fullName>
    </recommendedName>
</protein>
<dbReference type="PANTHER" id="PTHR32114">
    <property type="entry name" value="ABC TRANSPORTER ABCH.3"/>
    <property type="match status" value="1"/>
</dbReference>
<feature type="domain" description="Rad50/SbcC-type AAA" evidence="5">
    <location>
        <begin position="6"/>
        <end position="277"/>
    </location>
</feature>
<keyword evidence="7" id="KW-1185">Reference proteome</keyword>
<dbReference type="Pfam" id="PF13476">
    <property type="entry name" value="AAA_23"/>
    <property type="match status" value="1"/>
</dbReference>
<accession>A0A229T2J6</accession>
<dbReference type="InterPro" id="IPR017599">
    <property type="entry name" value="DNA_S_DndD"/>
</dbReference>
<dbReference type="GO" id="GO:0006302">
    <property type="term" value="P:double-strand break repair"/>
    <property type="evidence" value="ECO:0007669"/>
    <property type="project" value="InterPro"/>
</dbReference>
<reference evidence="7" key="1">
    <citation type="submission" date="2017-07" db="EMBL/GenBank/DDBJ databases">
        <title>Comparative genome mining reveals phylogenetic distribution patterns of secondary metabolites in Amycolatopsis.</title>
        <authorList>
            <person name="Adamek M."/>
            <person name="Alanjary M."/>
            <person name="Sales-Ortells H."/>
            <person name="Goodfellow M."/>
            <person name="Bull A.T."/>
            <person name="Kalinowski J."/>
            <person name="Ziemert N."/>
        </authorList>
    </citation>
    <scope>NUCLEOTIDE SEQUENCE [LARGE SCALE GENOMIC DNA]</scope>
    <source>
        <strain evidence="7">H5</strain>
    </source>
</reference>
<organism evidence="6 7">
    <name type="scientific">Amycolatopsis vastitatis</name>
    <dbReference type="NCBI Taxonomy" id="1905142"/>
    <lineage>
        <taxon>Bacteria</taxon>
        <taxon>Bacillati</taxon>
        <taxon>Actinomycetota</taxon>
        <taxon>Actinomycetes</taxon>
        <taxon>Pseudonocardiales</taxon>
        <taxon>Pseudonocardiaceae</taxon>
        <taxon>Amycolatopsis</taxon>
    </lineage>
</organism>
<dbReference type="Gene3D" id="3.40.50.300">
    <property type="entry name" value="P-loop containing nucleotide triphosphate hydrolases"/>
    <property type="match status" value="2"/>
</dbReference>
<gene>
    <name evidence="6" type="primary">dndD</name>
    <name evidence="6" type="ORF">CF165_23575</name>
</gene>
<dbReference type="OrthoDB" id="9795626at2"/>
<evidence type="ECO:0000313" key="7">
    <source>
        <dbReference type="Proteomes" id="UP000215199"/>
    </source>
</evidence>
<dbReference type="InterPro" id="IPR038729">
    <property type="entry name" value="Rad50/SbcC_AAA"/>
</dbReference>
<dbReference type="RefSeq" id="WP_093949718.1">
    <property type="nucleotide sequence ID" value="NZ_NMUL01000023.1"/>
</dbReference>
<evidence type="ECO:0000259" key="5">
    <source>
        <dbReference type="Pfam" id="PF13476"/>
    </source>
</evidence>
<keyword evidence="4" id="KW-0175">Coiled coil</keyword>
<evidence type="ECO:0000256" key="2">
    <source>
        <dbReference type="ARBA" id="ARBA00011322"/>
    </source>
</evidence>
<evidence type="ECO:0000256" key="4">
    <source>
        <dbReference type="SAM" id="Coils"/>
    </source>
</evidence>
<dbReference type="InterPro" id="IPR027417">
    <property type="entry name" value="P-loop_NTPase"/>
</dbReference>
<dbReference type="Proteomes" id="UP000215199">
    <property type="component" value="Unassembled WGS sequence"/>
</dbReference>
<dbReference type="GO" id="GO:0016887">
    <property type="term" value="F:ATP hydrolysis activity"/>
    <property type="evidence" value="ECO:0007669"/>
    <property type="project" value="InterPro"/>
</dbReference>
<evidence type="ECO:0000256" key="3">
    <source>
        <dbReference type="ARBA" id="ARBA00013368"/>
    </source>
</evidence>
<sequence length="663" mass="74348">MILDELVLHNVGVFRGRHQFTLTPPNPRQPIVVIGALNGGGKTTVLDSLHLALFGSLARTAGRRGSSYQAYLRRLIHHGVPDSEGAAIELAFHVYQEGERRNYRVTRSWASSGSNVRERLDVLVDGRLDRALTDRWAEQVEAFVPRGVAELFFFDGEKIETLAELDNARDMLKTAIGALLGLDLVDRLATDLAVIERNKRTKLAPPAAHKQLEEANQRVRDARTVATTAKQEAARSRTIAERAEHKLRQLEDQLRLEGSDLLDRQRTLEDEQRRLAKALQASDTRLLDLANGAAPLQLVHKQLADVLDVAERELAADEQGQVAEVLARRDEDIIGHLRARRVKKQTVDDLEAFLAQERQERLALAGIEPVIELSAEDTSRLRSLLDHDLDLLAEQVVAAIEERDSLTRQLDDVVHTLAAVPDSRAVEKLAAQREEALSTWTAARSASVQADGQVADADVRVIDAQREMERLLRSATEEVAENDDAQRIIQHSERVRDTLAKLRVEATRRNLHRIETLVIEALQRLLRKERLVTELRINPESFTLELRGRTGNVILPQQLSAGERQLLAVSLLWGLAQASGRPLPVVIDTPLGRLDGVHRSHLMSRYFPQASHQVILLSTDQEIDREAWNELNPHVGHAYRLDFDADAGHTTAEPGYFWPEPTR</sequence>
<dbReference type="EMBL" id="NMUL01000023">
    <property type="protein sequence ID" value="OXM65313.1"/>
    <property type="molecule type" value="Genomic_DNA"/>
</dbReference>
<dbReference type="SUPFAM" id="SSF52540">
    <property type="entry name" value="P-loop containing nucleoside triphosphate hydrolases"/>
    <property type="match status" value="1"/>
</dbReference>
<comment type="similarity">
    <text evidence="1">Belongs to the SMC family. SbcC subfamily.</text>
</comment>
<feature type="coiled-coil region" evidence="4">
    <location>
        <begin position="212"/>
        <end position="260"/>
    </location>
</feature>
<name>A0A229T2J6_9PSEU</name>
<dbReference type="NCBIfam" id="TIGR03185">
    <property type="entry name" value="DNA_S_dndD"/>
    <property type="match status" value="1"/>
</dbReference>
<dbReference type="AlphaFoldDB" id="A0A229T2J6"/>
<comment type="caution">
    <text evidence="6">The sequence shown here is derived from an EMBL/GenBank/DDBJ whole genome shotgun (WGS) entry which is preliminary data.</text>
</comment>
<evidence type="ECO:0000313" key="6">
    <source>
        <dbReference type="EMBL" id="OXM65313.1"/>
    </source>
</evidence>